<name>A0ABN9UJR9_9DINO</name>
<dbReference type="Proteomes" id="UP001189429">
    <property type="component" value="Unassembled WGS sequence"/>
</dbReference>
<comment type="caution">
    <text evidence="3">The sequence shown here is derived from an EMBL/GenBank/DDBJ whole genome shotgun (WGS) entry which is preliminary data.</text>
</comment>
<evidence type="ECO:0008006" key="5">
    <source>
        <dbReference type="Google" id="ProtNLM"/>
    </source>
</evidence>
<evidence type="ECO:0000256" key="2">
    <source>
        <dbReference type="SAM" id="MobiDB-lite"/>
    </source>
</evidence>
<feature type="compositionally biased region" description="Basic and acidic residues" evidence="2">
    <location>
        <begin position="233"/>
        <end position="245"/>
    </location>
</feature>
<feature type="compositionally biased region" description="Gly residues" evidence="2">
    <location>
        <begin position="272"/>
        <end position="282"/>
    </location>
</feature>
<dbReference type="PANTHER" id="PTHR10566">
    <property type="entry name" value="CHAPERONE-ACTIVITY OF BC1 COMPLEX CABC1 -RELATED"/>
    <property type="match status" value="1"/>
</dbReference>
<dbReference type="EMBL" id="CAUYUJ010015884">
    <property type="protein sequence ID" value="CAK0859268.1"/>
    <property type="molecule type" value="Genomic_DNA"/>
</dbReference>
<evidence type="ECO:0000313" key="3">
    <source>
        <dbReference type="EMBL" id="CAK0859268.1"/>
    </source>
</evidence>
<organism evidence="3 4">
    <name type="scientific">Prorocentrum cordatum</name>
    <dbReference type="NCBI Taxonomy" id="2364126"/>
    <lineage>
        <taxon>Eukaryota</taxon>
        <taxon>Sar</taxon>
        <taxon>Alveolata</taxon>
        <taxon>Dinophyceae</taxon>
        <taxon>Prorocentrales</taxon>
        <taxon>Prorocentraceae</taxon>
        <taxon>Prorocentrum</taxon>
    </lineage>
</organism>
<feature type="region of interest" description="Disordered" evidence="2">
    <location>
        <begin position="228"/>
        <end position="284"/>
    </location>
</feature>
<sequence length="364" mass="39056">MMMQGLRGSGLNDSDRQAEGVEMALVDIPTDDETGLPLTYDVKLLQEFFDSKPLAQAQRIFQIATTGWPLFAGVLGDQLLGRSGPDVQVERAAQFNGVVTTLGPFFIKLGQALSIRPDVLSPRAMVELQKLCDKVPSYPSKMAMATLEKELGEKFGRPTVKEDIFETMTAEPVAAASLGQRTAVPGDGARRARSPGRRPEMPLAEPVAAVAVERSWGALGRAAVAQMQGRSPSYEDAHLVSQDRARRMRRLRRPPRRGGRGLRRGPPAPARGGRGSADGRGIAGRVRRVRRGSMRRALPRAAAAQGSSAALALARELQGGPGGGLSVVVANCGDARAVLWRRGPDEIEERRGTTGRATLRSARA</sequence>
<keyword evidence="4" id="KW-1185">Reference proteome</keyword>
<dbReference type="InterPro" id="IPR050154">
    <property type="entry name" value="UbiB_kinase"/>
</dbReference>
<protein>
    <recommendedName>
        <fullName evidence="5">Protein phosphatase</fullName>
    </recommendedName>
</protein>
<dbReference type="PANTHER" id="PTHR10566:SF117">
    <property type="entry name" value="UNUSUAL PROTEIN KINASE-RELATED"/>
    <property type="match status" value="1"/>
</dbReference>
<accession>A0ABN9UJR9</accession>
<reference evidence="3" key="1">
    <citation type="submission" date="2023-10" db="EMBL/GenBank/DDBJ databases">
        <authorList>
            <person name="Chen Y."/>
            <person name="Shah S."/>
            <person name="Dougan E. K."/>
            <person name="Thang M."/>
            <person name="Chan C."/>
        </authorList>
    </citation>
    <scope>NUCLEOTIDE SEQUENCE [LARGE SCALE GENOMIC DNA]</scope>
</reference>
<evidence type="ECO:0000313" key="4">
    <source>
        <dbReference type="Proteomes" id="UP001189429"/>
    </source>
</evidence>
<comment type="similarity">
    <text evidence="1">Belongs to the protein kinase superfamily. ADCK protein kinase family.</text>
</comment>
<evidence type="ECO:0000256" key="1">
    <source>
        <dbReference type="ARBA" id="ARBA00009670"/>
    </source>
</evidence>
<feature type="compositionally biased region" description="Basic residues" evidence="2">
    <location>
        <begin position="246"/>
        <end position="263"/>
    </location>
</feature>
<proteinExistence type="inferred from homology"/>
<gene>
    <name evidence="3" type="ORF">PCOR1329_LOCUS48687</name>
</gene>